<dbReference type="Pfam" id="PF00528">
    <property type="entry name" value="BPD_transp_1"/>
    <property type="match status" value="1"/>
</dbReference>
<gene>
    <name evidence="10" type="ORF">ESP51_01390</name>
</gene>
<dbReference type="PROSITE" id="PS50928">
    <property type="entry name" value="ABC_TM1"/>
    <property type="match status" value="1"/>
</dbReference>
<evidence type="ECO:0000256" key="4">
    <source>
        <dbReference type="ARBA" id="ARBA00022692"/>
    </source>
</evidence>
<keyword evidence="5 7" id="KW-1133">Transmembrane helix</keyword>
<dbReference type="SUPFAM" id="SSF161098">
    <property type="entry name" value="MetI-like"/>
    <property type="match status" value="1"/>
</dbReference>
<dbReference type="Proteomes" id="UP000293865">
    <property type="component" value="Unassembled WGS sequence"/>
</dbReference>
<keyword evidence="6 7" id="KW-0472">Membrane</keyword>
<feature type="transmembrane region" description="Helical" evidence="7">
    <location>
        <begin position="170"/>
        <end position="191"/>
    </location>
</feature>
<evidence type="ECO:0000256" key="2">
    <source>
        <dbReference type="ARBA" id="ARBA00022448"/>
    </source>
</evidence>
<evidence type="ECO:0000256" key="1">
    <source>
        <dbReference type="ARBA" id="ARBA00004651"/>
    </source>
</evidence>
<accession>A0A4Q2L5F8</accession>
<feature type="transmembrane region" description="Helical" evidence="7">
    <location>
        <begin position="244"/>
        <end position="269"/>
    </location>
</feature>
<feature type="region of interest" description="Disordered" evidence="8">
    <location>
        <begin position="1"/>
        <end position="35"/>
    </location>
</feature>
<keyword evidence="2 7" id="KW-0813">Transport</keyword>
<evidence type="ECO:0000313" key="10">
    <source>
        <dbReference type="EMBL" id="RXZ72909.1"/>
    </source>
</evidence>
<feature type="transmembrane region" description="Helical" evidence="7">
    <location>
        <begin position="132"/>
        <end position="158"/>
    </location>
</feature>
<dbReference type="GO" id="GO:0055085">
    <property type="term" value="P:transmembrane transport"/>
    <property type="evidence" value="ECO:0007669"/>
    <property type="project" value="InterPro"/>
</dbReference>
<proteinExistence type="inferred from homology"/>
<dbReference type="EMBL" id="SDPN01000002">
    <property type="protein sequence ID" value="RXZ72909.1"/>
    <property type="molecule type" value="Genomic_DNA"/>
</dbReference>
<comment type="similarity">
    <text evidence="7">Belongs to the binding-protein-dependent transport system permease family.</text>
</comment>
<evidence type="ECO:0000259" key="9">
    <source>
        <dbReference type="PROSITE" id="PS50928"/>
    </source>
</evidence>
<keyword evidence="4 7" id="KW-0812">Transmembrane</keyword>
<dbReference type="RefSeq" id="WP_129519096.1">
    <property type="nucleotide sequence ID" value="NZ_SDPN01000002.1"/>
</dbReference>
<comment type="subcellular location">
    <subcellularLocation>
        <location evidence="1 7">Cell membrane</location>
        <topology evidence="1 7">Multi-pass membrane protein</topology>
    </subcellularLocation>
</comment>
<dbReference type="PANTHER" id="PTHR43744">
    <property type="entry name" value="ABC TRANSPORTER PERMEASE PROTEIN MG189-RELATED-RELATED"/>
    <property type="match status" value="1"/>
</dbReference>
<dbReference type="InterPro" id="IPR035906">
    <property type="entry name" value="MetI-like_sf"/>
</dbReference>
<dbReference type="InterPro" id="IPR000515">
    <property type="entry name" value="MetI-like"/>
</dbReference>
<feature type="transmembrane region" description="Helical" evidence="7">
    <location>
        <begin position="197"/>
        <end position="223"/>
    </location>
</feature>
<dbReference type="CDD" id="cd06261">
    <property type="entry name" value="TM_PBP2"/>
    <property type="match status" value="1"/>
</dbReference>
<evidence type="ECO:0000256" key="8">
    <source>
        <dbReference type="SAM" id="MobiDB-lite"/>
    </source>
</evidence>
<feature type="domain" description="ABC transmembrane type-1" evidence="9">
    <location>
        <begin position="133"/>
        <end position="326"/>
    </location>
</feature>
<keyword evidence="3" id="KW-1003">Cell membrane</keyword>
<evidence type="ECO:0000256" key="3">
    <source>
        <dbReference type="ARBA" id="ARBA00022475"/>
    </source>
</evidence>
<comment type="caution">
    <text evidence="10">The sequence shown here is derived from an EMBL/GenBank/DDBJ whole genome shotgun (WGS) entry which is preliminary data.</text>
</comment>
<dbReference type="Gene3D" id="1.10.3720.10">
    <property type="entry name" value="MetI-like"/>
    <property type="match status" value="1"/>
</dbReference>
<feature type="compositionally biased region" description="Low complexity" evidence="8">
    <location>
        <begin position="14"/>
        <end position="25"/>
    </location>
</feature>
<evidence type="ECO:0000256" key="5">
    <source>
        <dbReference type="ARBA" id="ARBA00022989"/>
    </source>
</evidence>
<dbReference type="AlphaFoldDB" id="A0A4Q2L5F8"/>
<feature type="transmembrane region" description="Helical" evidence="7">
    <location>
        <begin position="305"/>
        <end position="326"/>
    </location>
</feature>
<evidence type="ECO:0000256" key="6">
    <source>
        <dbReference type="ARBA" id="ARBA00023136"/>
    </source>
</evidence>
<dbReference type="OrthoDB" id="2063054at2"/>
<feature type="transmembrane region" description="Helical" evidence="7">
    <location>
        <begin position="57"/>
        <end position="78"/>
    </location>
</feature>
<dbReference type="GO" id="GO:0005886">
    <property type="term" value="C:plasma membrane"/>
    <property type="evidence" value="ECO:0007669"/>
    <property type="project" value="UniProtKB-SubCell"/>
</dbReference>
<dbReference type="PANTHER" id="PTHR43744:SF12">
    <property type="entry name" value="ABC TRANSPORTER PERMEASE PROTEIN MG189-RELATED"/>
    <property type="match status" value="1"/>
</dbReference>
<reference evidence="10 11" key="1">
    <citation type="submission" date="2019-01" db="EMBL/GenBank/DDBJ databases">
        <title>Agromyces.</title>
        <authorList>
            <person name="Li J."/>
        </authorList>
    </citation>
    <scope>NUCLEOTIDE SEQUENCE [LARGE SCALE GENOMIC DNA]</scope>
    <source>
        <strain evidence="10 11">DSM 15934</strain>
    </source>
</reference>
<sequence length="340" mass="36643">MSILTRPRPEDLDGSSADDLALATDEGPRTTSRGARAAARAAASDEGFRTSSRRSRIFGGIALGVVVVGTLFPFWWMIRTAFSTNNAMFSDPLSLLPVEFTFGAFERVLGIATTSDALAEGGSGADINFGLYLLNSVIVCVLITVGQVVFSAAAAYAFGVLRWRGRDTVFAIFLVALLVPGIFTLLPNFILVKELGLLNTFIGIALPSIFMSPFVVFFLRQFFLGVNRSILEAAVIDGAGTWRIFYRIAAPLVAPQIVTIAILQFIFYWNDYLWPLLVGQSEDTKLLTVGLGIFKSQTPQGSPDWAGLMAGALLAAVPIFILVVIFGRRIVGSIQSSGVK</sequence>
<evidence type="ECO:0000313" key="11">
    <source>
        <dbReference type="Proteomes" id="UP000293865"/>
    </source>
</evidence>
<evidence type="ECO:0000256" key="7">
    <source>
        <dbReference type="RuleBase" id="RU363032"/>
    </source>
</evidence>
<keyword evidence="11" id="KW-1185">Reference proteome</keyword>
<name>A0A4Q2L5F8_9MICO</name>
<organism evidence="10 11">
    <name type="scientific">Agromyces albus</name>
    <dbReference type="NCBI Taxonomy" id="205332"/>
    <lineage>
        <taxon>Bacteria</taxon>
        <taxon>Bacillati</taxon>
        <taxon>Actinomycetota</taxon>
        <taxon>Actinomycetes</taxon>
        <taxon>Micrococcales</taxon>
        <taxon>Microbacteriaceae</taxon>
        <taxon>Agromyces</taxon>
    </lineage>
</organism>
<protein>
    <submittedName>
        <fullName evidence="10">Carbohydrate ABC transporter permease</fullName>
    </submittedName>
</protein>